<feature type="transmembrane region" description="Helical" evidence="5">
    <location>
        <begin position="68"/>
        <end position="86"/>
    </location>
</feature>
<evidence type="ECO:0000256" key="4">
    <source>
        <dbReference type="ARBA" id="ARBA00023136"/>
    </source>
</evidence>
<dbReference type="RefSeq" id="WP_205087268.1">
    <property type="nucleotide sequence ID" value="NZ_JACJLA010000002.1"/>
</dbReference>
<evidence type="ECO:0000313" key="7">
    <source>
        <dbReference type="EMBL" id="MBM6911947.1"/>
    </source>
</evidence>
<evidence type="ECO:0000256" key="3">
    <source>
        <dbReference type="ARBA" id="ARBA00022989"/>
    </source>
</evidence>
<accession>A0ABS2GDP7</accession>
<evidence type="ECO:0000313" key="8">
    <source>
        <dbReference type="Proteomes" id="UP000707138"/>
    </source>
</evidence>
<evidence type="ECO:0000256" key="5">
    <source>
        <dbReference type="SAM" id="Phobius"/>
    </source>
</evidence>
<dbReference type="EMBL" id="JACJLA010000002">
    <property type="protein sequence ID" value="MBM6911947.1"/>
    <property type="molecule type" value="Genomic_DNA"/>
</dbReference>
<proteinExistence type="predicted"/>
<dbReference type="Proteomes" id="UP000707138">
    <property type="component" value="Unassembled WGS sequence"/>
</dbReference>
<organism evidence="7 8">
    <name type="scientific">Veillonella magna</name>
    <dbReference type="NCBI Taxonomy" id="464322"/>
    <lineage>
        <taxon>Bacteria</taxon>
        <taxon>Bacillati</taxon>
        <taxon>Bacillota</taxon>
        <taxon>Negativicutes</taxon>
        <taxon>Veillonellales</taxon>
        <taxon>Veillonellaceae</taxon>
        <taxon>Veillonella</taxon>
    </lineage>
</organism>
<keyword evidence="4 5" id="KW-0472">Membrane</keyword>
<keyword evidence="3 5" id="KW-1133">Transmembrane helix</keyword>
<dbReference type="InterPro" id="IPR007016">
    <property type="entry name" value="O-antigen_ligase-rel_domated"/>
</dbReference>
<evidence type="ECO:0000256" key="2">
    <source>
        <dbReference type="ARBA" id="ARBA00022692"/>
    </source>
</evidence>
<feature type="transmembrane region" description="Helical" evidence="5">
    <location>
        <begin position="39"/>
        <end position="56"/>
    </location>
</feature>
<feature type="transmembrane region" description="Helical" evidence="5">
    <location>
        <begin position="170"/>
        <end position="192"/>
    </location>
</feature>
<feature type="transmembrane region" description="Helical" evidence="5">
    <location>
        <begin position="285"/>
        <end position="301"/>
    </location>
</feature>
<feature type="domain" description="O-antigen ligase-related" evidence="6">
    <location>
        <begin position="268"/>
        <end position="454"/>
    </location>
</feature>
<feature type="transmembrane region" description="Helical" evidence="5">
    <location>
        <begin position="261"/>
        <end position="279"/>
    </location>
</feature>
<sequence>MSISLRNKLFFLIVLFVIFCNIPKMVQLNFLGSFLAKDLSLYPILIGVVYMGYAFYQERKVPFYKEERVLLGYIVTYVFVLMLSFIHGLSMYPYYDAILAGPPDQIEKLPVVQHFLSTVGIEVDTISLLKLWMFARPIKGFIVETVWYFLVPYLIFTWYKRNASEGFSILTRAIFCATVLVCMYGIVDVFYLSGSTLAEKMLVILNPIIHDIKSNGTWWPPLLWKGQLRSLFAEPSYYGLFAAFAMPFLWYYLGKHLQTKNKILITIVLFIFTSCLFLTKARTANVLFIGEIILLICFTLWQRNRDFMKRTVTIVIISSVAFIVSVFSLNFMPGSPQGSTMGYDDEDSIAISSYLEDNVGSLASSNKRSNGARYSILEADISIGKDYPLLGVGKSLRHAYIPDYLSIEGKSNSEVQYWIKNQEEKGIMKSGFSALGEYSTRFAETGVLGLVIYLLPTVFLAWRLLKRIYLSEDREEREKCIFFFISFSGVMASGLGDNLSITCAYWILMGLGYALIASPSKKEQHESA</sequence>
<dbReference type="GO" id="GO:0016874">
    <property type="term" value="F:ligase activity"/>
    <property type="evidence" value="ECO:0007669"/>
    <property type="project" value="UniProtKB-KW"/>
</dbReference>
<evidence type="ECO:0000256" key="1">
    <source>
        <dbReference type="ARBA" id="ARBA00004141"/>
    </source>
</evidence>
<dbReference type="Pfam" id="PF04932">
    <property type="entry name" value="Wzy_C"/>
    <property type="match status" value="1"/>
</dbReference>
<keyword evidence="7" id="KW-0436">Ligase</keyword>
<reference evidence="7 8" key="1">
    <citation type="journal article" date="2021" name="Sci. Rep.">
        <title>The distribution of antibiotic resistance genes in chicken gut microbiota commensals.</title>
        <authorList>
            <person name="Juricova H."/>
            <person name="Matiasovicova J."/>
            <person name="Kubasova T."/>
            <person name="Cejkova D."/>
            <person name="Rychlik I."/>
        </authorList>
    </citation>
    <scope>NUCLEOTIDE SEQUENCE [LARGE SCALE GENOMIC DNA]</scope>
    <source>
        <strain evidence="7 8">An537</strain>
    </source>
</reference>
<name>A0ABS2GDP7_9FIRM</name>
<feature type="transmembrane region" description="Helical" evidence="5">
    <location>
        <begin position="313"/>
        <end position="332"/>
    </location>
</feature>
<gene>
    <name evidence="7" type="ORF">H6A01_01215</name>
</gene>
<feature type="transmembrane region" description="Helical" evidence="5">
    <location>
        <begin position="236"/>
        <end position="254"/>
    </location>
</feature>
<comment type="caution">
    <text evidence="7">The sequence shown here is derived from an EMBL/GenBank/DDBJ whole genome shotgun (WGS) entry which is preliminary data.</text>
</comment>
<dbReference type="InterPro" id="IPR051533">
    <property type="entry name" value="WaaL-like"/>
</dbReference>
<dbReference type="PANTHER" id="PTHR37422">
    <property type="entry name" value="TEICHURONIC ACID BIOSYNTHESIS PROTEIN TUAE"/>
    <property type="match status" value="1"/>
</dbReference>
<feature type="transmembrane region" description="Helical" evidence="5">
    <location>
        <begin position="138"/>
        <end position="158"/>
    </location>
</feature>
<comment type="subcellular location">
    <subcellularLocation>
        <location evidence="1">Membrane</location>
        <topology evidence="1">Multi-pass membrane protein</topology>
    </subcellularLocation>
</comment>
<keyword evidence="8" id="KW-1185">Reference proteome</keyword>
<feature type="transmembrane region" description="Helical" evidence="5">
    <location>
        <begin position="9"/>
        <end position="27"/>
    </location>
</feature>
<keyword evidence="2 5" id="KW-0812">Transmembrane</keyword>
<dbReference type="PANTHER" id="PTHR37422:SF13">
    <property type="entry name" value="LIPOPOLYSACCHARIDE BIOSYNTHESIS PROTEIN PA4999-RELATED"/>
    <property type="match status" value="1"/>
</dbReference>
<protein>
    <submittedName>
        <fullName evidence="7">O-antigen ligase family protein</fullName>
    </submittedName>
</protein>
<evidence type="ECO:0000259" key="6">
    <source>
        <dbReference type="Pfam" id="PF04932"/>
    </source>
</evidence>
<feature type="transmembrane region" description="Helical" evidence="5">
    <location>
        <begin position="447"/>
        <end position="465"/>
    </location>
</feature>